<keyword evidence="2" id="KW-1185">Reference proteome</keyword>
<dbReference type="InterPro" id="IPR036737">
    <property type="entry name" value="OmpA-like_sf"/>
</dbReference>
<sequence>MLLRVLSWFFVVLIGLLGLLWLFSPQLFSLVIAKQLAPYKLTMNEQAHIRLNPFLLSLTVEELTLHSTSEKVFGLKNGEMQLSFSALFRKNIHFQHFELSGIYLPLNRVNESWQVLGQKQPNETSNSETAETKSDNQWQLSADTIDLLNSQIVLNANETHTLNIDDVGIESLTYATNDQHLELEFSGKINAAPITLETKLDLIGQHYTGSISLENVTIANFAEWFPTDFNDVSATVGVSTHFTIKQKTTTNISLSDTKLSVIEASIPRLNQQLSLSAGQIELSADALNLAGNDVSTNGLNLLVSGITTKMLDDDSQAKIDTVTFKSARIGYQNEQLSLEGADLNIENVSANSLNHGVEASLASIDWRLTILNYATNNALISSSDLKINSAEIFDTKQALSLSLDDLSWQLPNLAMKEQQLSGVTSTKMSQLNVVNKATEALVLSVAELMLPDVEISGQKQQLMTKANLLTINDIKSSQKHEKLAPLAAIEQVLLKNIGVSYSSESASTHITANHLHVDTINANLIFENQVLKNLVALSNETAEEESSLENTNETEQEAAANNLTYAIDLITTTGQLTVEDTVATPHFNAQVDFKEIRVEALDNTDATKVTRFQLSGNTGRHADFALKGDYQAFNPQMNMSIMGDINELALPKIVGYFAKGGNVNILSGQLDSQLDVKVVDNKISGNSELFVRGLELAKENKEQGSVEKNDSVISLNTALNMLQDSKGNLELDLPLSGDVSSPEFGLQSFIGIITQKAVMVAAESYLMQTVVPYGNVLSLAKIAGEMMLKIRIEDLVYQPQQIEISEQQTPFVTNLIKLMVDKPDLQFKVCAIATTADLPNEHSFDDKALVTYLHQLSEQRGQAFKDYLVQQGGVSSKRILLCHGQVEKTSEQPPRITFDS</sequence>
<organism evidence="1 2">
    <name type="scientific">Thalassotalea eurytherma</name>
    <dbReference type="NCBI Taxonomy" id="1144278"/>
    <lineage>
        <taxon>Bacteria</taxon>
        <taxon>Pseudomonadati</taxon>
        <taxon>Pseudomonadota</taxon>
        <taxon>Gammaproteobacteria</taxon>
        <taxon>Alteromonadales</taxon>
        <taxon>Colwelliaceae</taxon>
        <taxon>Thalassotalea</taxon>
    </lineage>
</organism>
<evidence type="ECO:0008006" key="3">
    <source>
        <dbReference type="Google" id="ProtNLM"/>
    </source>
</evidence>
<evidence type="ECO:0000313" key="2">
    <source>
        <dbReference type="Proteomes" id="UP001157133"/>
    </source>
</evidence>
<reference evidence="1 2" key="1">
    <citation type="submission" date="2023-03" db="EMBL/GenBank/DDBJ databases">
        <title>Draft genome sequence of Thalassotalea eurytherma JCM 18482T.</title>
        <authorList>
            <person name="Sawabe T."/>
        </authorList>
    </citation>
    <scope>NUCLEOTIDE SEQUENCE [LARGE SCALE GENOMIC DNA]</scope>
    <source>
        <strain evidence="1 2">JCM 18482</strain>
    </source>
</reference>
<accession>A0ABQ6H3F3</accession>
<dbReference type="RefSeq" id="WP_284207808.1">
    <property type="nucleotide sequence ID" value="NZ_BSSU01000009.1"/>
</dbReference>
<dbReference type="InterPro" id="IPR008023">
    <property type="entry name" value="DUF748"/>
</dbReference>
<evidence type="ECO:0000313" key="1">
    <source>
        <dbReference type="EMBL" id="GLX82439.1"/>
    </source>
</evidence>
<gene>
    <name evidence="1" type="ORF">theurythT_18910</name>
</gene>
<protein>
    <recommendedName>
        <fullName evidence="3">DUF748 domain-containing protein</fullName>
    </recommendedName>
</protein>
<dbReference type="Gene3D" id="3.30.1330.60">
    <property type="entry name" value="OmpA-like domain"/>
    <property type="match status" value="1"/>
</dbReference>
<dbReference type="EMBL" id="BSSU01000009">
    <property type="protein sequence ID" value="GLX82439.1"/>
    <property type="molecule type" value="Genomic_DNA"/>
</dbReference>
<comment type="caution">
    <text evidence="1">The sequence shown here is derived from an EMBL/GenBank/DDBJ whole genome shotgun (WGS) entry which is preliminary data.</text>
</comment>
<proteinExistence type="predicted"/>
<dbReference type="Proteomes" id="UP001157133">
    <property type="component" value="Unassembled WGS sequence"/>
</dbReference>
<dbReference type="Pfam" id="PF05359">
    <property type="entry name" value="DUF748"/>
    <property type="match status" value="2"/>
</dbReference>
<name>A0ABQ6H3F3_9GAMM</name>